<evidence type="ECO:0000256" key="3">
    <source>
        <dbReference type="ARBA" id="ARBA00023015"/>
    </source>
</evidence>
<dbReference type="EMBL" id="JAADJU010000003">
    <property type="protein sequence ID" value="NMP26461.1"/>
    <property type="molecule type" value="Genomic_DNA"/>
</dbReference>
<keyword evidence="5" id="KW-0804">Transcription</keyword>
<name>A0A848MH34_9GAMM</name>
<protein>
    <submittedName>
        <fullName evidence="9">Two component system response regulator</fullName>
    </submittedName>
</protein>
<reference evidence="9 10" key="1">
    <citation type="submission" date="2020-01" db="EMBL/GenBank/DDBJ databases">
        <authorList>
            <person name="Lee S.D."/>
        </authorList>
    </citation>
    <scope>NUCLEOTIDE SEQUENCE [LARGE SCALE GENOMIC DNA]</scope>
    <source>
        <strain evidence="9 10">SAP-1</strain>
    </source>
</reference>
<dbReference type="InterPro" id="IPR001789">
    <property type="entry name" value="Sig_transdc_resp-reg_receiver"/>
</dbReference>
<dbReference type="SMART" id="SM00421">
    <property type="entry name" value="HTH_LUXR"/>
    <property type="match status" value="1"/>
</dbReference>
<evidence type="ECO:0000313" key="10">
    <source>
        <dbReference type="Proteomes" id="UP000585363"/>
    </source>
</evidence>
<evidence type="ECO:0000256" key="1">
    <source>
        <dbReference type="ARBA" id="ARBA00022553"/>
    </source>
</evidence>
<evidence type="ECO:0000256" key="4">
    <source>
        <dbReference type="ARBA" id="ARBA00023125"/>
    </source>
</evidence>
<organism evidence="9 10">
    <name type="scientific">Rouxiella aceris</name>
    <dbReference type="NCBI Taxonomy" id="2703884"/>
    <lineage>
        <taxon>Bacteria</taxon>
        <taxon>Pseudomonadati</taxon>
        <taxon>Pseudomonadota</taxon>
        <taxon>Gammaproteobacteria</taxon>
        <taxon>Enterobacterales</taxon>
        <taxon>Yersiniaceae</taxon>
        <taxon>Rouxiella</taxon>
    </lineage>
</organism>
<dbReference type="PROSITE" id="PS00622">
    <property type="entry name" value="HTH_LUXR_1"/>
    <property type="match status" value="1"/>
</dbReference>
<dbReference type="Pfam" id="PF00072">
    <property type="entry name" value="Response_reg"/>
    <property type="match status" value="1"/>
</dbReference>
<accession>A0A848MH34</accession>
<keyword evidence="1 6" id="KW-0597">Phosphoprotein</keyword>
<dbReference type="InterPro" id="IPR000792">
    <property type="entry name" value="Tscrpt_reg_LuxR_C"/>
</dbReference>
<dbReference type="InterPro" id="IPR011006">
    <property type="entry name" value="CheY-like_superfamily"/>
</dbReference>
<evidence type="ECO:0000256" key="2">
    <source>
        <dbReference type="ARBA" id="ARBA00023012"/>
    </source>
</evidence>
<dbReference type="PROSITE" id="PS50043">
    <property type="entry name" value="HTH_LUXR_2"/>
    <property type="match status" value="1"/>
</dbReference>
<keyword evidence="3" id="KW-0805">Transcription regulation</keyword>
<dbReference type="SMART" id="SM00448">
    <property type="entry name" value="REC"/>
    <property type="match status" value="1"/>
</dbReference>
<keyword evidence="2" id="KW-0902">Two-component regulatory system</keyword>
<dbReference type="InterPro" id="IPR016032">
    <property type="entry name" value="Sig_transdc_resp-reg_C-effctor"/>
</dbReference>
<dbReference type="CDD" id="cd17535">
    <property type="entry name" value="REC_NarL-like"/>
    <property type="match status" value="1"/>
</dbReference>
<dbReference type="PRINTS" id="PR00038">
    <property type="entry name" value="HTHLUXR"/>
</dbReference>
<keyword evidence="10" id="KW-1185">Reference proteome</keyword>
<dbReference type="PANTHER" id="PTHR43214">
    <property type="entry name" value="TWO-COMPONENT RESPONSE REGULATOR"/>
    <property type="match status" value="1"/>
</dbReference>
<dbReference type="AlphaFoldDB" id="A0A848MH34"/>
<dbReference type="InterPro" id="IPR039420">
    <property type="entry name" value="WalR-like"/>
</dbReference>
<feature type="domain" description="HTH luxR-type" evidence="7">
    <location>
        <begin position="149"/>
        <end position="214"/>
    </location>
</feature>
<dbReference type="InterPro" id="IPR058245">
    <property type="entry name" value="NreC/VraR/RcsB-like_REC"/>
</dbReference>
<dbReference type="SUPFAM" id="SSF52172">
    <property type="entry name" value="CheY-like"/>
    <property type="match status" value="1"/>
</dbReference>
<proteinExistence type="predicted"/>
<evidence type="ECO:0000256" key="6">
    <source>
        <dbReference type="PROSITE-ProRule" id="PRU00169"/>
    </source>
</evidence>
<dbReference type="SUPFAM" id="SSF46894">
    <property type="entry name" value="C-terminal effector domain of the bipartite response regulators"/>
    <property type="match status" value="1"/>
</dbReference>
<dbReference type="Proteomes" id="UP000585363">
    <property type="component" value="Unassembled WGS sequence"/>
</dbReference>
<dbReference type="RefSeq" id="WP_169402166.1">
    <property type="nucleotide sequence ID" value="NZ_JAADJU010000003.1"/>
</dbReference>
<sequence length="218" mass="24293">MNFPARAPGSATRVLLIEDHSLLSDGIKQLIASQLDYEVVGVVDDGLEAYASCQRLSPDLVILDLGLPGMDGNDVIYQLKQRWPELIIIVLTADSNEHRARSALEAGALSYVLKKSSQQTLLAALQMAKVGRAFIDPLLDQQQITETKTLEGQVRLTLRERQILKLIAEGNRNRDIAESLKITIKTVETHRLNLMRKLDAHSAVELTNWAVRLGIHHF</sequence>
<dbReference type="GO" id="GO:0003677">
    <property type="term" value="F:DNA binding"/>
    <property type="evidence" value="ECO:0007669"/>
    <property type="project" value="UniProtKB-KW"/>
</dbReference>
<dbReference type="PANTHER" id="PTHR43214:SF3">
    <property type="entry name" value="RESPONSE REGULATOR UVRY"/>
    <property type="match status" value="1"/>
</dbReference>
<feature type="domain" description="Response regulatory" evidence="8">
    <location>
        <begin position="13"/>
        <end position="129"/>
    </location>
</feature>
<dbReference type="Gene3D" id="3.40.50.2300">
    <property type="match status" value="1"/>
</dbReference>
<gene>
    <name evidence="9" type="ORF">GW590_06215</name>
</gene>
<keyword evidence="4" id="KW-0238">DNA-binding</keyword>
<evidence type="ECO:0000313" key="9">
    <source>
        <dbReference type="EMBL" id="NMP26461.1"/>
    </source>
</evidence>
<dbReference type="Pfam" id="PF00196">
    <property type="entry name" value="GerE"/>
    <property type="match status" value="1"/>
</dbReference>
<dbReference type="GO" id="GO:0000160">
    <property type="term" value="P:phosphorelay signal transduction system"/>
    <property type="evidence" value="ECO:0007669"/>
    <property type="project" value="UniProtKB-KW"/>
</dbReference>
<feature type="modified residue" description="4-aspartylphosphate" evidence="6">
    <location>
        <position position="64"/>
    </location>
</feature>
<dbReference type="PROSITE" id="PS50110">
    <property type="entry name" value="RESPONSE_REGULATORY"/>
    <property type="match status" value="1"/>
</dbReference>
<evidence type="ECO:0000259" key="8">
    <source>
        <dbReference type="PROSITE" id="PS50110"/>
    </source>
</evidence>
<evidence type="ECO:0000259" key="7">
    <source>
        <dbReference type="PROSITE" id="PS50043"/>
    </source>
</evidence>
<reference evidence="9 10" key="2">
    <citation type="submission" date="2020-06" db="EMBL/GenBank/DDBJ databases">
        <title>Polyphasic characterization of a Rahnella strain isolated from tree sap.</title>
        <authorList>
            <person name="Kim I.S."/>
        </authorList>
    </citation>
    <scope>NUCLEOTIDE SEQUENCE [LARGE SCALE GENOMIC DNA]</scope>
    <source>
        <strain evidence="9 10">SAP-1</strain>
    </source>
</reference>
<evidence type="ECO:0000256" key="5">
    <source>
        <dbReference type="ARBA" id="ARBA00023163"/>
    </source>
</evidence>
<dbReference type="NCBIfam" id="NF011896">
    <property type="entry name" value="PRK15369.1"/>
    <property type="match status" value="1"/>
</dbReference>
<dbReference type="CDD" id="cd06170">
    <property type="entry name" value="LuxR_C_like"/>
    <property type="match status" value="1"/>
</dbReference>
<dbReference type="GO" id="GO:0006355">
    <property type="term" value="P:regulation of DNA-templated transcription"/>
    <property type="evidence" value="ECO:0007669"/>
    <property type="project" value="InterPro"/>
</dbReference>
<comment type="caution">
    <text evidence="9">The sequence shown here is derived from an EMBL/GenBank/DDBJ whole genome shotgun (WGS) entry which is preliminary data.</text>
</comment>